<keyword evidence="3" id="KW-1185">Reference proteome</keyword>
<evidence type="ECO:0000313" key="3">
    <source>
        <dbReference type="Proteomes" id="UP000781958"/>
    </source>
</evidence>
<gene>
    <name evidence="2" type="ORF">J2851_002112</name>
</gene>
<sequence>MLRNPLARHIALFLAVKFALIALGLWWFLGGGLPEPRGAVPAASPSRSSP</sequence>
<evidence type="ECO:0000313" key="2">
    <source>
        <dbReference type="EMBL" id="MBP2292342.1"/>
    </source>
</evidence>
<keyword evidence="1" id="KW-0472">Membrane</keyword>
<comment type="caution">
    <text evidence="2">The sequence shown here is derived from an EMBL/GenBank/DDBJ whole genome shotgun (WGS) entry which is preliminary data.</text>
</comment>
<dbReference type="Proteomes" id="UP000781958">
    <property type="component" value="Unassembled WGS sequence"/>
</dbReference>
<name>A0ABS4SK61_9PROT</name>
<protein>
    <submittedName>
        <fullName evidence="2">Uncharacterized protein</fullName>
    </submittedName>
</protein>
<keyword evidence="1" id="KW-0812">Transmembrane</keyword>
<reference evidence="2 3" key="1">
    <citation type="submission" date="2021-03" db="EMBL/GenBank/DDBJ databases">
        <title>Genomic Encyclopedia of Type Strains, Phase III (KMG-III): the genomes of soil and plant-associated and newly described type strains.</title>
        <authorList>
            <person name="Whitman W."/>
        </authorList>
    </citation>
    <scope>NUCLEOTIDE SEQUENCE [LARGE SCALE GENOMIC DNA]</scope>
    <source>
        <strain evidence="2 3">IMMIB AFH-6</strain>
    </source>
</reference>
<organism evidence="2 3">
    <name type="scientific">Azospirillum rugosum</name>
    <dbReference type="NCBI Taxonomy" id="416170"/>
    <lineage>
        <taxon>Bacteria</taxon>
        <taxon>Pseudomonadati</taxon>
        <taxon>Pseudomonadota</taxon>
        <taxon>Alphaproteobacteria</taxon>
        <taxon>Rhodospirillales</taxon>
        <taxon>Azospirillaceae</taxon>
        <taxon>Azospirillum</taxon>
    </lineage>
</organism>
<dbReference type="RefSeq" id="WP_209766211.1">
    <property type="nucleotide sequence ID" value="NZ_JAGINP010000006.1"/>
</dbReference>
<dbReference type="EMBL" id="JAGINP010000006">
    <property type="protein sequence ID" value="MBP2292342.1"/>
    <property type="molecule type" value="Genomic_DNA"/>
</dbReference>
<keyword evidence="1" id="KW-1133">Transmembrane helix</keyword>
<proteinExistence type="predicted"/>
<accession>A0ABS4SK61</accession>
<evidence type="ECO:0000256" key="1">
    <source>
        <dbReference type="SAM" id="Phobius"/>
    </source>
</evidence>
<feature type="transmembrane region" description="Helical" evidence="1">
    <location>
        <begin position="12"/>
        <end position="29"/>
    </location>
</feature>